<organism evidence="10 11">
    <name type="scientific">Tahibacter soli</name>
    <dbReference type="NCBI Taxonomy" id="2983605"/>
    <lineage>
        <taxon>Bacteria</taxon>
        <taxon>Pseudomonadati</taxon>
        <taxon>Pseudomonadota</taxon>
        <taxon>Gammaproteobacteria</taxon>
        <taxon>Lysobacterales</taxon>
        <taxon>Rhodanobacteraceae</taxon>
        <taxon>Tahibacter</taxon>
    </lineage>
</organism>
<dbReference type="Pfam" id="PF04151">
    <property type="entry name" value="PPC"/>
    <property type="match status" value="2"/>
</dbReference>
<dbReference type="Gene3D" id="2.60.40.10">
    <property type="entry name" value="Immunoglobulins"/>
    <property type="match status" value="1"/>
</dbReference>
<dbReference type="GO" id="GO:0004177">
    <property type="term" value="F:aminopeptidase activity"/>
    <property type="evidence" value="ECO:0007669"/>
    <property type="project" value="UniProtKB-KW"/>
</dbReference>
<keyword evidence="6" id="KW-0378">Hydrolase</keyword>
<dbReference type="CDD" id="cd00146">
    <property type="entry name" value="PKD"/>
    <property type="match status" value="1"/>
</dbReference>
<dbReference type="InterPro" id="IPR000601">
    <property type="entry name" value="PKD_dom"/>
</dbReference>
<dbReference type="PROSITE" id="PS50093">
    <property type="entry name" value="PKD"/>
    <property type="match status" value="1"/>
</dbReference>
<dbReference type="InterPro" id="IPR045175">
    <property type="entry name" value="M28_fam"/>
</dbReference>
<dbReference type="PROSITE" id="PS51257">
    <property type="entry name" value="PROKAR_LIPOPROTEIN"/>
    <property type="match status" value="1"/>
</dbReference>
<gene>
    <name evidence="10" type="ORF">OD750_007685</name>
</gene>
<dbReference type="EMBL" id="JAOVZO020000009">
    <property type="protein sequence ID" value="MDC8012425.1"/>
    <property type="molecule type" value="Genomic_DNA"/>
</dbReference>
<protein>
    <submittedName>
        <fullName evidence="10">M20/M25/M40 family metallo-hydrolase</fullName>
    </submittedName>
</protein>
<feature type="signal peptide" evidence="8">
    <location>
        <begin position="1"/>
        <end position="24"/>
    </location>
</feature>
<evidence type="ECO:0000259" key="9">
    <source>
        <dbReference type="PROSITE" id="PS50093"/>
    </source>
</evidence>
<name>A0A9X3YJQ6_9GAMM</name>
<dbReference type="GO" id="GO:0006508">
    <property type="term" value="P:proteolysis"/>
    <property type="evidence" value="ECO:0007669"/>
    <property type="project" value="UniProtKB-KW"/>
</dbReference>
<dbReference type="Pfam" id="PF04389">
    <property type="entry name" value="Peptidase_M28"/>
    <property type="match status" value="1"/>
</dbReference>
<comment type="caution">
    <text evidence="10">The sequence shown here is derived from an EMBL/GenBank/DDBJ whole genome shotgun (WGS) entry which is preliminary data.</text>
</comment>
<dbReference type="Gene3D" id="2.60.120.380">
    <property type="match status" value="2"/>
</dbReference>
<comment type="cofactor">
    <cofactor evidence="1">
        <name>Ca(2+)</name>
        <dbReference type="ChEBI" id="CHEBI:29108"/>
    </cofactor>
</comment>
<sequence length="718" mass="73159">MKLLNGGILAATIAACTLAAPAVASNARDPGESVYIVTSQDTFRTLGAFARNGVARRDSVGTALVVAEVKEYQLAQIAESIHAKENRCGGYFAFATRGEADAFVAADRAAAITAVLPTATYTIDNGATVNPWLPTASGANIRATIAHLSSYRNRYYTSADGRTAAEWIRSTWAGLAGARTDVTAELYTGCANCSTQPSVILTVQGTELANEVVVLGAHLDSINGSGGGSTTQTAPGADDDASGVATLTEVIRIALAGNWKPKRTVKFMAYAAEEVGLRGSNAIAQSFKTAGTNVAGVLQMDMTNYKAGNVEDMQLVTDYSNEAMKTFLTNLFDTYLAPLGITRGTYTCGYGCSDHASWTSAGFPSAMMFEAGTATGYNPYIHSANDTLANMGDSAQNSVKFAQLGLAFLGELGKTQGGTPPVNVPPVANFGVATNGLAATFTDSSTDSDGTIASRAWTFGDGGTSAATNPTRTYASVGTYNVTLTVTDNAGATNAKTSTVTVTAPPSSNVLQNGVPVAGLSAAAGATLAYTMTVPAGAANLRFATAGGTGDADLYVKFGSAPTTTSYDCKSDGGTNAETCAIAAAQAGTYHVLIKAYAAFSGMSLTGSYSTSGGGNVLQNGVPATGLAAATGAFASYTLVVPAGATNLRFVTSGGTGDADLYVRFGAAPTTSTYTCRSNGSTNAETCTISPVQAGTYHVLLRAYSSFSGVSLTGSFTP</sequence>
<dbReference type="AlphaFoldDB" id="A0A9X3YJQ6"/>
<dbReference type="InterPro" id="IPR022409">
    <property type="entry name" value="PKD/Chitinase_dom"/>
</dbReference>
<evidence type="ECO:0000256" key="1">
    <source>
        <dbReference type="ARBA" id="ARBA00001913"/>
    </source>
</evidence>
<feature type="domain" description="PKD" evidence="9">
    <location>
        <begin position="422"/>
        <end position="509"/>
    </location>
</feature>
<keyword evidence="2" id="KW-0031">Aminopeptidase</keyword>
<evidence type="ECO:0000256" key="4">
    <source>
        <dbReference type="ARBA" id="ARBA00022723"/>
    </source>
</evidence>
<evidence type="ECO:0000256" key="6">
    <source>
        <dbReference type="ARBA" id="ARBA00022801"/>
    </source>
</evidence>
<keyword evidence="11" id="KW-1185">Reference proteome</keyword>
<dbReference type="Gene3D" id="3.40.630.10">
    <property type="entry name" value="Zn peptidases"/>
    <property type="match status" value="1"/>
</dbReference>
<feature type="chain" id="PRO_5040759281" evidence="8">
    <location>
        <begin position="25"/>
        <end position="718"/>
    </location>
</feature>
<dbReference type="PANTHER" id="PTHR12147:SF56">
    <property type="entry name" value="AMINOPEPTIDASE YDR415C-RELATED"/>
    <property type="match status" value="1"/>
</dbReference>
<evidence type="ECO:0000256" key="2">
    <source>
        <dbReference type="ARBA" id="ARBA00022438"/>
    </source>
</evidence>
<reference evidence="10" key="1">
    <citation type="submission" date="2023-02" db="EMBL/GenBank/DDBJ databases">
        <title>Tahibacter soli sp. nov. isolated from soil.</title>
        <authorList>
            <person name="Baek J.H."/>
            <person name="Lee J.K."/>
            <person name="Choi D.G."/>
            <person name="Jeon C.O."/>
        </authorList>
    </citation>
    <scope>NUCLEOTIDE SEQUENCE</scope>
    <source>
        <strain evidence="10">BL</strain>
    </source>
</reference>
<dbReference type="InterPro" id="IPR007484">
    <property type="entry name" value="Peptidase_M28"/>
</dbReference>
<dbReference type="GO" id="GO:0046872">
    <property type="term" value="F:metal ion binding"/>
    <property type="evidence" value="ECO:0007669"/>
    <property type="project" value="UniProtKB-KW"/>
</dbReference>
<dbReference type="Pfam" id="PF18911">
    <property type="entry name" value="PKD_4"/>
    <property type="match status" value="1"/>
</dbReference>
<dbReference type="RefSeq" id="WP_263542092.1">
    <property type="nucleotide sequence ID" value="NZ_JAOVZO020000009.1"/>
</dbReference>
<keyword evidence="7" id="KW-0862">Zinc</keyword>
<dbReference type="InterPro" id="IPR007280">
    <property type="entry name" value="Peptidase_C_arc/bac"/>
</dbReference>
<dbReference type="InterPro" id="IPR035986">
    <property type="entry name" value="PKD_dom_sf"/>
</dbReference>
<keyword evidence="5 8" id="KW-0732">Signal</keyword>
<dbReference type="SUPFAM" id="SSF49299">
    <property type="entry name" value="PKD domain"/>
    <property type="match status" value="1"/>
</dbReference>
<dbReference type="SMART" id="SM00089">
    <property type="entry name" value="PKD"/>
    <property type="match status" value="1"/>
</dbReference>
<keyword evidence="3" id="KW-0645">Protease</keyword>
<dbReference type="Proteomes" id="UP001139971">
    <property type="component" value="Unassembled WGS sequence"/>
</dbReference>
<dbReference type="InterPro" id="IPR013783">
    <property type="entry name" value="Ig-like_fold"/>
</dbReference>
<evidence type="ECO:0000256" key="5">
    <source>
        <dbReference type="ARBA" id="ARBA00022729"/>
    </source>
</evidence>
<dbReference type="GO" id="GO:0008235">
    <property type="term" value="F:metalloexopeptidase activity"/>
    <property type="evidence" value="ECO:0007669"/>
    <property type="project" value="InterPro"/>
</dbReference>
<evidence type="ECO:0000256" key="3">
    <source>
        <dbReference type="ARBA" id="ARBA00022670"/>
    </source>
</evidence>
<evidence type="ECO:0000313" key="10">
    <source>
        <dbReference type="EMBL" id="MDC8012425.1"/>
    </source>
</evidence>
<keyword evidence="4" id="KW-0479">Metal-binding</keyword>
<evidence type="ECO:0000256" key="7">
    <source>
        <dbReference type="ARBA" id="ARBA00022833"/>
    </source>
</evidence>
<dbReference type="PANTHER" id="PTHR12147">
    <property type="entry name" value="METALLOPEPTIDASE M28 FAMILY MEMBER"/>
    <property type="match status" value="1"/>
</dbReference>
<evidence type="ECO:0000313" key="11">
    <source>
        <dbReference type="Proteomes" id="UP001139971"/>
    </source>
</evidence>
<dbReference type="SUPFAM" id="SSF53187">
    <property type="entry name" value="Zn-dependent exopeptidases"/>
    <property type="match status" value="1"/>
</dbReference>
<proteinExistence type="predicted"/>
<evidence type="ECO:0000256" key="8">
    <source>
        <dbReference type="SAM" id="SignalP"/>
    </source>
</evidence>
<accession>A0A9X3YJQ6</accession>